<dbReference type="Proteomes" id="UP000053941">
    <property type="component" value="Unassembled WGS sequence"/>
</dbReference>
<dbReference type="GO" id="GO:0005829">
    <property type="term" value="C:cytosol"/>
    <property type="evidence" value="ECO:0007669"/>
    <property type="project" value="TreeGrafter"/>
</dbReference>
<dbReference type="SUPFAM" id="SSF74942">
    <property type="entry name" value="YhbC-like, C-terminal domain"/>
    <property type="match status" value="1"/>
</dbReference>
<dbReference type="CDD" id="cd01734">
    <property type="entry name" value="YlxS_C"/>
    <property type="match status" value="1"/>
</dbReference>
<reference evidence="6 7" key="1">
    <citation type="submission" date="2015-10" db="EMBL/GenBank/DDBJ databases">
        <title>Metagenome-Assembled Genomes uncover a global brackish microbiome.</title>
        <authorList>
            <person name="Hugerth L.W."/>
            <person name="Larsson J."/>
            <person name="Alneberg J."/>
            <person name="Lindh M.V."/>
            <person name="Legrand C."/>
            <person name="Pinhassi J."/>
            <person name="Andersson A.F."/>
        </authorList>
    </citation>
    <scope>NUCLEOTIDE SEQUENCE [LARGE SCALE GENOMIC DNA]</scope>
    <source>
        <strain evidence="6">BACL2 MAG-120802-bin41</strain>
    </source>
</reference>
<evidence type="ECO:0000256" key="1">
    <source>
        <dbReference type="ARBA" id="ARBA00022490"/>
    </source>
</evidence>
<dbReference type="InterPro" id="IPR036847">
    <property type="entry name" value="RimP_C_sf"/>
</dbReference>
<evidence type="ECO:0000256" key="3">
    <source>
        <dbReference type="HAMAP-Rule" id="MF_01077"/>
    </source>
</evidence>
<feature type="domain" description="Ribosome maturation factor RimP C-terminal" evidence="5">
    <location>
        <begin position="87"/>
        <end position="148"/>
    </location>
</feature>
<dbReference type="EMBL" id="LIAS01000039">
    <property type="protein sequence ID" value="KRO30945.1"/>
    <property type="molecule type" value="Genomic_DNA"/>
</dbReference>
<comment type="caution">
    <text evidence="6">The sequence shown here is derived from an EMBL/GenBank/DDBJ whole genome shotgun (WGS) entry which is preliminary data.</text>
</comment>
<dbReference type="Gene3D" id="3.30.300.70">
    <property type="entry name" value="RimP-like superfamily, N-terminal"/>
    <property type="match status" value="1"/>
</dbReference>
<dbReference type="InterPro" id="IPR003728">
    <property type="entry name" value="Ribosome_maturation_RimP"/>
</dbReference>
<proteinExistence type="inferred from homology"/>
<dbReference type="AlphaFoldDB" id="A0A0R2NYV7"/>
<protein>
    <recommendedName>
        <fullName evidence="3">Ribosome maturation factor RimP</fullName>
    </recommendedName>
</protein>
<comment type="function">
    <text evidence="3">Required for maturation of 30S ribosomal subunits.</text>
</comment>
<dbReference type="InterPro" id="IPR035956">
    <property type="entry name" value="RimP_N_sf"/>
</dbReference>
<gene>
    <name evidence="3" type="primary">rimP</name>
    <name evidence="6" type="ORF">ABR60_00340</name>
</gene>
<evidence type="ECO:0000313" key="6">
    <source>
        <dbReference type="EMBL" id="KRO30945.1"/>
    </source>
</evidence>
<name>A0A0R2NYV7_9ACTN</name>
<dbReference type="InterPro" id="IPR028989">
    <property type="entry name" value="RimP_N"/>
</dbReference>
<feature type="domain" description="Ribosome maturation factor RimP N-terminal" evidence="4">
    <location>
        <begin position="10"/>
        <end position="84"/>
    </location>
</feature>
<dbReference type="PANTHER" id="PTHR33867">
    <property type="entry name" value="RIBOSOME MATURATION FACTOR RIMP"/>
    <property type="match status" value="1"/>
</dbReference>
<accession>A0A0R2NYV7</accession>
<keyword evidence="2 3" id="KW-0690">Ribosome biogenesis</keyword>
<dbReference type="Pfam" id="PF17384">
    <property type="entry name" value="DUF150_C"/>
    <property type="match status" value="1"/>
</dbReference>
<dbReference type="HAMAP" id="MF_01077">
    <property type="entry name" value="RimP"/>
    <property type="match status" value="1"/>
</dbReference>
<comment type="similarity">
    <text evidence="3">Belongs to the RimP family.</text>
</comment>
<evidence type="ECO:0000256" key="2">
    <source>
        <dbReference type="ARBA" id="ARBA00022517"/>
    </source>
</evidence>
<organism evidence="6 7">
    <name type="scientific">Actinobacteria bacterium BACL2 MAG-120802-bin41</name>
    <dbReference type="NCBI Taxonomy" id="1655568"/>
    <lineage>
        <taxon>Bacteria</taxon>
        <taxon>Bacillati</taxon>
        <taxon>Actinomycetota</taxon>
        <taxon>Actinomycetes</taxon>
        <taxon>Actinomycetes incertae sedis</taxon>
        <taxon>ac1 cluster</taxon>
    </lineage>
</organism>
<dbReference type="GO" id="GO:0000028">
    <property type="term" value="P:ribosomal small subunit assembly"/>
    <property type="evidence" value="ECO:0007669"/>
    <property type="project" value="TreeGrafter"/>
</dbReference>
<evidence type="ECO:0000313" key="7">
    <source>
        <dbReference type="Proteomes" id="UP000053941"/>
    </source>
</evidence>
<keyword evidence="1 3" id="KW-0963">Cytoplasm</keyword>
<dbReference type="Pfam" id="PF02576">
    <property type="entry name" value="RimP_N"/>
    <property type="match status" value="1"/>
</dbReference>
<dbReference type="InterPro" id="IPR028998">
    <property type="entry name" value="RimP_C"/>
</dbReference>
<sequence length="156" mass="17321">MALVDNLNELLAPVIKASGLLLEEIKVIPVGRSRIISVIVDHEERNLNLDEVAASSRVISEILENYSQLGDNPFTLEVTSPGVDRPLVKAHQWKKNLGRLISIVKVDGEKLIGRLKSLDLDSALLEVKSGEVSILFSEIKRATVEIEFNRKDGDKR</sequence>
<evidence type="ECO:0000259" key="4">
    <source>
        <dbReference type="Pfam" id="PF02576"/>
    </source>
</evidence>
<dbReference type="PANTHER" id="PTHR33867:SF1">
    <property type="entry name" value="RIBOSOME MATURATION FACTOR RIMP"/>
    <property type="match status" value="1"/>
</dbReference>
<evidence type="ECO:0000259" key="5">
    <source>
        <dbReference type="Pfam" id="PF17384"/>
    </source>
</evidence>
<dbReference type="GO" id="GO:0006412">
    <property type="term" value="P:translation"/>
    <property type="evidence" value="ECO:0007669"/>
    <property type="project" value="TreeGrafter"/>
</dbReference>
<comment type="subcellular location">
    <subcellularLocation>
        <location evidence="3">Cytoplasm</location>
    </subcellularLocation>
</comment>
<dbReference type="SUPFAM" id="SSF75420">
    <property type="entry name" value="YhbC-like, N-terminal domain"/>
    <property type="match status" value="1"/>
</dbReference>